<dbReference type="Proteomes" id="UP000621386">
    <property type="component" value="Unassembled WGS sequence"/>
</dbReference>
<comment type="caution">
    <text evidence="1">The sequence shown here is derived from an EMBL/GenBank/DDBJ whole genome shotgun (WGS) entry which is preliminary data.</text>
</comment>
<protein>
    <submittedName>
        <fullName evidence="1">Uncharacterized protein</fullName>
    </submittedName>
</protein>
<proteinExistence type="predicted"/>
<evidence type="ECO:0000313" key="1">
    <source>
        <dbReference type="EMBL" id="MBL1110149.1"/>
    </source>
</evidence>
<keyword evidence="2" id="KW-1185">Reference proteome</keyword>
<dbReference type="EMBL" id="JAERRH010000029">
    <property type="protein sequence ID" value="MBL1110149.1"/>
    <property type="molecule type" value="Genomic_DNA"/>
</dbReference>
<organism evidence="1 2">
    <name type="scientific">Streptomyces musisoli</name>
    <dbReference type="NCBI Taxonomy" id="2802280"/>
    <lineage>
        <taxon>Bacteria</taxon>
        <taxon>Bacillati</taxon>
        <taxon>Actinomycetota</taxon>
        <taxon>Actinomycetes</taxon>
        <taxon>Kitasatosporales</taxon>
        <taxon>Streptomycetaceae</taxon>
        <taxon>Streptomyces</taxon>
    </lineage>
</organism>
<evidence type="ECO:0000313" key="2">
    <source>
        <dbReference type="Proteomes" id="UP000621386"/>
    </source>
</evidence>
<name>A0ABS1PCP8_9ACTN</name>
<accession>A0ABS1PCP8</accession>
<reference evidence="1 2" key="1">
    <citation type="submission" date="2021-01" db="EMBL/GenBank/DDBJ databases">
        <title>WGS of actinomycetes isolated from Thailand.</title>
        <authorList>
            <person name="Thawai C."/>
        </authorList>
    </citation>
    <scope>NUCLEOTIDE SEQUENCE [LARGE SCALE GENOMIC DNA]</scope>
    <source>
        <strain evidence="1 2">CH5-8</strain>
    </source>
</reference>
<sequence length="127" mass="13333">MGSWRTHGIGFEVGLEKLPGRVRVADGGLLVDAENEGEVEGVGAVGEGLFALAVDAEPFEGGGEVAGGSGAPGRPTEWMELPTDADGSRNIIPSGTVKLSCSCGWQARVQHLQVPRTRREHLEKQEG</sequence>
<dbReference type="RefSeq" id="WP_201826932.1">
    <property type="nucleotide sequence ID" value="NZ_JAERRH010000029.1"/>
</dbReference>
<gene>
    <name evidence="1" type="ORF">JK361_37265</name>
</gene>